<feature type="compositionally biased region" description="Basic and acidic residues" evidence="1">
    <location>
        <begin position="86"/>
        <end position="97"/>
    </location>
</feature>
<proteinExistence type="predicted"/>
<organism evidence="2 3">
    <name type="scientific">Apatococcus lobatus</name>
    <dbReference type="NCBI Taxonomy" id="904363"/>
    <lineage>
        <taxon>Eukaryota</taxon>
        <taxon>Viridiplantae</taxon>
        <taxon>Chlorophyta</taxon>
        <taxon>core chlorophytes</taxon>
        <taxon>Trebouxiophyceae</taxon>
        <taxon>Chlorellales</taxon>
        <taxon>Chlorellaceae</taxon>
        <taxon>Apatococcus</taxon>
    </lineage>
</organism>
<keyword evidence="3" id="KW-1185">Reference proteome</keyword>
<accession>A0AAW1REI5</accession>
<gene>
    <name evidence="2" type="ORF">WJX74_001129</name>
</gene>
<dbReference type="EMBL" id="JALJOS010000012">
    <property type="protein sequence ID" value="KAK9832164.1"/>
    <property type="molecule type" value="Genomic_DNA"/>
</dbReference>
<comment type="caution">
    <text evidence="2">The sequence shown here is derived from an EMBL/GenBank/DDBJ whole genome shotgun (WGS) entry which is preliminary data.</text>
</comment>
<evidence type="ECO:0000313" key="3">
    <source>
        <dbReference type="Proteomes" id="UP001438707"/>
    </source>
</evidence>
<sequence>MVLHSSSLKLMWRKNQLLFDRTTTEDILATPAAKNMAVAYDAASRRMEVTETVKEVQQLVDAFAEEFGKIGNRSGSRHKQYGASEARGRKLIEHRAG</sequence>
<protein>
    <submittedName>
        <fullName evidence="2">Uncharacterized protein</fullName>
    </submittedName>
</protein>
<feature type="region of interest" description="Disordered" evidence="1">
    <location>
        <begin position="71"/>
        <end position="97"/>
    </location>
</feature>
<name>A0AAW1REI5_9CHLO</name>
<dbReference type="AlphaFoldDB" id="A0AAW1REI5"/>
<dbReference type="Proteomes" id="UP001438707">
    <property type="component" value="Unassembled WGS sequence"/>
</dbReference>
<evidence type="ECO:0000256" key="1">
    <source>
        <dbReference type="SAM" id="MobiDB-lite"/>
    </source>
</evidence>
<reference evidence="2 3" key="1">
    <citation type="journal article" date="2024" name="Nat. Commun.">
        <title>Phylogenomics reveals the evolutionary origins of lichenization in chlorophyte algae.</title>
        <authorList>
            <person name="Puginier C."/>
            <person name="Libourel C."/>
            <person name="Otte J."/>
            <person name="Skaloud P."/>
            <person name="Haon M."/>
            <person name="Grisel S."/>
            <person name="Petersen M."/>
            <person name="Berrin J.G."/>
            <person name="Delaux P.M."/>
            <person name="Dal Grande F."/>
            <person name="Keller J."/>
        </authorList>
    </citation>
    <scope>NUCLEOTIDE SEQUENCE [LARGE SCALE GENOMIC DNA]</scope>
    <source>
        <strain evidence="2 3">SAG 2145</strain>
    </source>
</reference>
<evidence type="ECO:0000313" key="2">
    <source>
        <dbReference type="EMBL" id="KAK9832164.1"/>
    </source>
</evidence>